<evidence type="ECO:0000313" key="4">
    <source>
        <dbReference type="Proteomes" id="UP000099188"/>
    </source>
</evidence>
<reference evidence="3" key="2">
    <citation type="submission" date="2021-05" db="EMBL/GenBank/DDBJ databases">
        <title>Cloning and multi-omic analysis of chimpanzee cytomegalovirus: a resource for comparative functional genomics.</title>
        <authorList>
            <person name="Phan Q.V."/>
        </authorList>
    </citation>
    <scope>NUCLEOTIDE SEQUENCE</scope>
    <source>
        <strain evidence="3">Heberling</strain>
    </source>
</reference>
<protein>
    <submittedName>
        <fullName evidence="2">Membrane protein UL10</fullName>
    </submittedName>
</protein>
<gene>
    <name evidence="2" type="primary">UL10</name>
    <name evidence="2" type="ORF">CCMVgp013</name>
</gene>
<proteinExistence type="predicted"/>
<reference evidence="2 4" key="1">
    <citation type="journal article" date="2003" name="J. Gen. Virol.">
        <title>The human cytomegalovirus genome revisited: comparison with the chimpanzee cytomegalovirus genome.</title>
        <authorList>
            <person name="Davison A.J."/>
            <person name="Dolan A."/>
            <person name="Akter P."/>
            <person name="Addison C."/>
            <person name="Dargan D.J."/>
            <person name="Alcendor D.J."/>
            <person name="McGeoch D.J."/>
            <person name="Hayward G.S."/>
        </authorList>
    </citation>
    <scope>NUCLEOTIDE SEQUENCE [LARGE SCALE GENOMIC DNA]</scope>
    <source>
        <strain evidence="2">Heberling</strain>
    </source>
</reference>
<keyword evidence="1" id="KW-1133">Transmembrane helix</keyword>
<dbReference type="Proteomes" id="UP000099188">
    <property type="component" value="Segment"/>
</dbReference>
<dbReference type="KEGG" id="vg:935540"/>
<evidence type="ECO:0000256" key="1">
    <source>
        <dbReference type="SAM" id="Phobius"/>
    </source>
</evidence>
<dbReference type="RefSeq" id="NP_612655.1">
    <property type="nucleotide sequence ID" value="NC_003521.1"/>
</dbReference>
<dbReference type="EMBL" id="MZ151943">
    <property type="protein sequence ID" value="QXV67763.1"/>
    <property type="molecule type" value="Genomic_DNA"/>
</dbReference>
<feature type="transmembrane region" description="Helical" evidence="1">
    <location>
        <begin position="188"/>
        <end position="206"/>
    </location>
</feature>
<evidence type="ECO:0000313" key="3">
    <source>
        <dbReference type="EMBL" id="QXV67763.1"/>
    </source>
</evidence>
<keyword evidence="1" id="KW-0812">Transmembrane</keyword>
<organism evidence="2 4">
    <name type="scientific">Panine betaherpesvirus 2</name>
    <name type="common">Chimpanzee cytomegalovirus</name>
    <dbReference type="NCBI Taxonomy" id="188763"/>
    <lineage>
        <taxon>Viruses</taxon>
        <taxon>Duplodnaviria</taxon>
        <taxon>Heunggongvirae</taxon>
        <taxon>Peploviricota</taxon>
        <taxon>Herviviricetes</taxon>
        <taxon>Herpesvirales</taxon>
        <taxon>Orthoherpesviridae</taxon>
        <taxon>Betaherpesvirinae</taxon>
        <taxon>Cytomegalovirus</taxon>
        <taxon>Cytomegalovirus paninebeta2</taxon>
    </lineage>
</organism>
<dbReference type="GeneID" id="935540"/>
<dbReference type="EMBL" id="AF480884">
    <property type="protein sequence ID" value="AAM00661.1"/>
    <property type="molecule type" value="Genomic_DNA"/>
</dbReference>
<name>Q8QS76_9BETA</name>
<keyword evidence="4" id="KW-1185">Reference proteome</keyword>
<keyword evidence="1" id="KW-0472">Membrane</keyword>
<evidence type="ECO:0000313" key="2">
    <source>
        <dbReference type="EMBL" id="AAM00661.1"/>
    </source>
</evidence>
<accession>Q8QS76</accession>
<sequence>MPFGSYIVNCGFLTWFVLSAVFKYEFSEACEEHTTYETHPLLLGGKPLLGAHQTAYWYKHKCDSMTSSNDKLTPLCYYPPRNSKGKLDESAENTFINYLCSNSTLIIARLNLTDAGEYCRKKNSTRHDSWPTMSCYRVIVRPITKTTSKKPESGPTRVKRTTYDNYSVTLLEEPLLFQTHRSTQNAHIAWLFIAVVIIVVIILFFFKIPQKLFDKWKLHKSYAKTGHFSAFH</sequence>